<dbReference type="PANTHER" id="PTHR30203">
    <property type="entry name" value="OUTER MEMBRANE CATION EFFLUX PROTEIN"/>
    <property type="match status" value="1"/>
</dbReference>
<protein>
    <submittedName>
        <fullName evidence="1">Putative outer membrane protein</fullName>
    </submittedName>
</protein>
<dbReference type="Gene3D" id="1.20.1600.10">
    <property type="entry name" value="Outer membrane efflux proteins (OEP)"/>
    <property type="match status" value="1"/>
</dbReference>
<dbReference type="PROSITE" id="PS51257">
    <property type="entry name" value="PROKAR_LIPOPROTEIN"/>
    <property type="match status" value="1"/>
</dbReference>
<dbReference type="EMBL" id="FPHF01000067">
    <property type="protein sequence ID" value="SFV62401.1"/>
    <property type="molecule type" value="Genomic_DNA"/>
</dbReference>
<organism evidence="1">
    <name type="scientific">hydrothermal vent metagenome</name>
    <dbReference type="NCBI Taxonomy" id="652676"/>
    <lineage>
        <taxon>unclassified sequences</taxon>
        <taxon>metagenomes</taxon>
        <taxon>ecological metagenomes</taxon>
    </lineage>
</organism>
<sequence>MIKNNMKITMLLITLMLLSTGCSIVGPDYKKDKEQKLPATWNTKLTKSDVNITQWWKLFDDEVLNTLVQKTYEQNLDLRSAGLRILQARASLGISEGLHFPQVQTLSGSLAGVRRSGDTFTSAGVNFDVGWEMDVWGKYARGIESSEASLYASVASYDDILVSVIAEVARNYINFRTAQQRAAFAKRNIEIQTRVTRMTEVQFNAGNVTELDMQQARTQLYTTQSLLPSFQLAQIQSRNAIAVLLGALPQDVDKILRAKEVNEDSFIPTVLLKDDFQIAADIVRRRPDLQVAELQARAQNARIGISKAELYPSFTLFGSLGYNTNNTSNNWVSVGDAVGISAGPAFSWNIFAYERIKNQVRVQDALFQESLTNYNKKVLLAVQEVSNALNGYKLTKEQLGLNEKAIRATTRAYELSITQYDNGLVTYQRLLSTVENLTRNEDNYAQIKGSIAIEVISLYKALGGGWEINKDKIYLNETDKKVLKDRGVDWGDYLELTDDK</sequence>
<accession>A0A1W1C9N4</accession>
<dbReference type="AlphaFoldDB" id="A0A1W1C9N4"/>
<dbReference type="InterPro" id="IPR010131">
    <property type="entry name" value="MdtP/NodT-like"/>
</dbReference>
<dbReference type="SUPFAM" id="SSF56954">
    <property type="entry name" value="Outer membrane efflux proteins (OEP)"/>
    <property type="match status" value="1"/>
</dbReference>
<dbReference type="Gene3D" id="2.20.200.10">
    <property type="entry name" value="Outer membrane efflux proteins (OEP)"/>
    <property type="match status" value="1"/>
</dbReference>
<dbReference type="InterPro" id="IPR003423">
    <property type="entry name" value="OMP_efflux"/>
</dbReference>
<dbReference type="Pfam" id="PF02321">
    <property type="entry name" value="OEP"/>
    <property type="match status" value="2"/>
</dbReference>
<dbReference type="GO" id="GO:0016020">
    <property type="term" value="C:membrane"/>
    <property type="evidence" value="ECO:0007669"/>
    <property type="project" value="InterPro"/>
</dbReference>
<dbReference type="PANTHER" id="PTHR30203:SF31">
    <property type="entry name" value="RND EFFLUX SYSTEM, OUTER MEMBRANE LIPOPROTEIN, NODT"/>
    <property type="match status" value="1"/>
</dbReference>
<reference evidence="1" key="1">
    <citation type="submission" date="2016-10" db="EMBL/GenBank/DDBJ databases">
        <authorList>
            <person name="de Groot N.N."/>
        </authorList>
    </citation>
    <scope>NUCLEOTIDE SEQUENCE</scope>
</reference>
<proteinExistence type="predicted"/>
<dbReference type="NCBIfam" id="TIGR01845">
    <property type="entry name" value="outer_NodT"/>
    <property type="match status" value="1"/>
</dbReference>
<evidence type="ECO:0000313" key="1">
    <source>
        <dbReference type="EMBL" id="SFV62401.1"/>
    </source>
</evidence>
<gene>
    <name evidence="1" type="ORF">MNB_SM-4-1774</name>
</gene>
<dbReference type="GO" id="GO:0015562">
    <property type="term" value="F:efflux transmembrane transporter activity"/>
    <property type="evidence" value="ECO:0007669"/>
    <property type="project" value="InterPro"/>
</dbReference>
<name>A0A1W1C9N4_9ZZZZ</name>